<gene>
    <name evidence="1" type="ORF">D0809_31440</name>
</gene>
<protein>
    <recommendedName>
        <fullName evidence="3">RHS repeat-associated core domain-containing protein</fullName>
    </recommendedName>
</protein>
<organism evidence="1 2">
    <name type="scientific">Flavobacterium circumlabens</name>
    <dbReference type="NCBI Taxonomy" id="2133765"/>
    <lineage>
        <taxon>Bacteria</taxon>
        <taxon>Pseudomonadati</taxon>
        <taxon>Bacteroidota</taxon>
        <taxon>Flavobacteriia</taxon>
        <taxon>Flavobacteriales</taxon>
        <taxon>Flavobacteriaceae</taxon>
        <taxon>Flavobacterium</taxon>
    </lineage>
</organism>
<reference evidence="1 2" key="1">
    <citation type="journal article" date="2018" name="Syst. Appl. Microbiol.">
        <title>Flavobacterium circumlabens sp. nov. and Flavobacterium cupreum sp. nov., two psychrotrophic species isolated from Antarctic environmental samples.</title>
        <authorList>
            <person name="Kralova S."/>
            <person name="Busse H.J."/>
            <person name="Svec P."/>
            <person name="Maslanova I."/>
            <person name="Stankova E."/>
            <person name="Bartak M."/>
            <person name="Sedlacek I."/>
        </authorList>
    </citation>
    <scope>NUCLEOTIDE SEQUENCE [LARGE SCALE GENOMIC DNA]</scope>
    <source>
        <strain evidence="1 2">CCM 8828</strain>
    </source>
</reference>
<feature type="non-terminal residue" evidence="1">
    <location>
        <position position="1"/>
    </location>
</feature>
<evidence type="ECO:0008006" key="3">
    <source>
        <dbReference type="Google" id="ProtNLM"/>
    </source>
</evidence>
<dbReference type="Gene3D" id="2.180.10.10">
    <property type="entry name" value="RHS repeat-associated core"/>
    <property type="match status" value="1"/>
</dbReference>
<name>A0A4Y7U1G4_9FLAO</name>
<accession>A0A4Y7U1G4</accession>
<proteinExistence type="predicted"/>
<evidence type="ECO:0000313" key="2">
    <source>
        <dbReference type="Proteomes" id="UP000298340"/>
    </source>
</evidence>
<dbReference type="AlphaFoldDB" id="A0A4Y7U1G4"/>
<dbReference type="EMBL" id="QWDN01001503">
    <property type="protein sequence ID" value="TEB40275.1"/>
    <property type="molecule type" value="Genomic_DNA"/>
</dbReference>
<comment type="caution">
    <text evidence="1">The sequence shown here is derived from an EMBL/GenBank/DDBJ whole genome shotgun (WGS) entry which is preliminary data.</text>
</comment>
<sequence>DANGNLITDKNKNITAITYNHLNLPKKITFGTTGTIEYIYNATGQKVQKIVTETAKPIVTTDYLGGFQYKDNILEFFPTAEGYV</sequence>
<dbReference type="RefSeq" id="WP_134092669.1">
    <property type="nucleotide sequence ID" value="NZ_QWDN01001503.1"/>
</dbReference>
<feature type="non-terminal residue" evidence="1">
    <location>
        <position position="84"/>
    </location>
</feature>
<dbReference type="Proteomes" id="UP000298340">
    <property type="component" value="Unassembled WGS sequence"/>
</dbReference>
<evidence type="ECO:0000313" key="1">
    <source>
        <dbReference type="EMBL" id="TEB40275.1"/>
    </source>
</evidence>